<comment type="caution">
    <text evidence="2">The sequence shown here is derived from an EMBL/GenBank/DDBJ whole genome shotgun (WGS) entry which is preliminary data.</text>
</comment>
<keyword evidence="1" id="KW-0812">Transmembrane</keyword>
<name>A0A822YK72_NELNU</name>
<evidence type="ECO:0000313" key="2">
    <source>
        <dbReference type="EMBL" id="DAD31306.1"/>
    </source>
</evidence>
<protein>
    <submittedName>
        <fullName evidence="2">Uncharacterized protein</fullName>
    </submittedName>
</protein>
<gene>
    <name evidence="2" type="ORF">HUJ06_010157</name>
</gene>
<organism evidence="2 3">
    <name type="scientific">Nelumbo nucifera</name>
    <name type="common">Sacred lotus</name>
    <dbReference type="NCBI Taxonomy" id="4432"/>
    <lineage>
        <taxon>Eukaryota</taxon>
        <taxon>Viridiplantae</taxon>
        <taxon>Streptophyta</taxon>
        <taxon>Embryophyta</taxon>
        <taxon>Tracheophyta</taxon>
        <taxon>Spermatophyta</taxon>
        <taxon>Magnoliopsida</taxon>
        <taxon>Proteales</taxon>
        <taxon>Nelumbonaceae</taxon>
        <taxon>Nelumbo</taxon>
    </lineage>
</organism>
<sequence>MVGILMECYFPYIHSCKIVRFCFYYELDAWNNNYCIQLILSHLFTSHFFPSSFASFFFLFLDFTSWVNGMYIDKRIISKAMEFFSSRASFSLFECLDLDHKFDYSENLKTPKLWEKST</sequence>
<dbReference type="EMBL" id="DUZY01000003">
    <property type="protein sequence ID" value="DAD31306.1"/>
    <property type="molecule type" value="Genomic_DNA"/>
</dbReference>
<reference evidence="2 3" key="1">
    <citation type="journal article" date="2020" name="Mol. Biol. Evol.">
        <title>Distinct Expression and Methylation Patterns for Genes with Different Fates following a Single Whole-Genome Duplication in Flowering Plants.</title>
        <authorList>
            <person name="Shi T."/>
            <person name="Rahmani R.S."/>
            <person name="Gugger P.F."/>
            <person name="Wang M."/>
            <person name="Li H."/>
            <person name="Zhang Y."/>
            <person name="Li Z."/>
            <person name="Wang Q."/>
            <person name="Van de Peer Y."/>
            <person name="Marchal K."/>
            <person name="Chen J."/>
        </authorList>
    </citation>
    <scope>NUCLEOTIDE SEQUENCE [LARGE SCALE GENOMIC DNA]</scope>
    <source>
        <tissue evidence="2">Leaf</tissue>
    </source>
</reference>
<keyword evidence="1" id="KW-0472">Membrane</keyword>
<proteinExistence type="predicted"/>
<feature type="transmembrane region" description="Helical" evidence="1">
    <location>
        <begin position="53"/>
        <end position="72"/>
    </location>
</feature>
<evidence type="ECO:0000256" key="1">
    <source>
        <dbReference type="SAM" id="Phobius"/>
    </source>
</evidence>
<keyword evidence="3" id="KW-1185">Reference proteome</keyword>
<evidence type="ECO:0000313" key="3">
    <source>
        <dbReference type="Proteomes" id="UP000607653"/>
    </source>
</evidence>
<dbReference type="AlphaFoldDB" id="A0A822YK72"/>
<dbReference type="Proteomes" id="UP000607653">
    <property type="component" value="Unassembled WGS sequence"/>
</dbReference>
<accession>A0A822YK72</accession>
<keyword evidence="1" id="KW-1133">Transmembrane helix</keyword>